<dbReference type="PANTHER" id="PTHR11972:SF58">
    <property type="entry name" value="NADPH OXIDASE 5"/>
    <property type="match status" value="1"/>
</dbReference>
<feature type="region of interest" description="Disordered" evidence="6">
    <location>
        <begin position="401"/>
        <end position="422"/>
    </location>
</feature>
<evidence type="ECO:0000256" key="3">
    <source>
        <dbReference type="ARBA" id="ARBA00022989"/>
    </source>
</evidence>
<sequence>MEFSEEQIEDLTMAMFDDADPQHKGSLTYEALKDQLQKHGGLLENLSITIDRWLVPQSKSQEDKNRKQFKFQIPHQLTKAYLKNNQKYSISPSNGYTILARACGQCLNFNCAWVLVLMLRHSLTFLRSRGFSSYLPLDHHIYLHKVTGTVIAVLSLVHTIMHLINFSVVVVNDPVLNAQNYTVCQWLFTSTPNLFGLVSGWANPTGFALFFILLVMFVCSQPFIRRKGSFEIFYWTHLLYIPFWILVILHGPNFWKWFIIPGLIYLIERIMRFVWMKSKRGKTYISSGLLLPSKVTHLVIKRPPNFTFRPGDYAFINIPNIATYEWHPFTISSCPEEEDYIWLHIRSVGEWTNRLYMYFEKEHEKLHNGEIEPYISDIRSEKSESKTPQLDFLAKNMSNIKRSDHNDLPPPMRPPRQGHGPSKLAIENATITQTMKKDARKDSGYIDEFHMNGKNKNKTPLEKSLSMPNIANRTHRRLRVEYNRSESAKSFDENKIRRAHVQNLGLAYLSPQNKSLAQSFRYMRNKPTIIAFKTPSLENCEKRDSSNSMASTVYSPKEAEEGKVRKSSNNRGVNYPVGKPLKLLNPLFCPEKIKIFLIMSRNNPLIY</sequence>
<dbReference type="PANTHER" id="PTHR11972">
    <property type="entry name" value="NADPH OXIDASE"/>
    <property type="match status" value="1"/>
</dbReference>
<feature type="domain" description="FAD-binding FR-type" evidence="8">
    <location>
        <begin position="271"/>
        <end position="395"/>
    </location>
</feature>
<dbReference type="GO" id="GO:0006952">
    <property type="term" value="P:defense response"/>
    <property type="evidence" value="ECO:0007669"/>
    <property type="project" value="TreeGrafter"/>
</dbReference>
<dbReference type="GO" id="GO:0016175">
    <property type="term" value="F:superoxide-generating NAD(P)H oxidase activity"/>
    <property type="evidence" value="ECO:0007669"/>
    <property type="project" value="TreeGrafter"/>
</dbReference>
<feature type="transmembrane region" description="Helical" evidence="7">
    <location>
        <begin position="232"/>
        <end position="251"/>
    </location>
</feature>
<dbReference type="InterPro" id="IPR013112">
    <property type="entry name" value="FAD-bd_8"/>
</dbReference>
<evidence type="ECO:0000256" key="5">
    <source>
        <dbReference type="ARBA" id="ARBA00023136"/>
    </source>
</evidence>
<dbReference type="STRING" id="36166.T1GFV9"/>
<feature type="region of interest" description="Disordered" evidence="6">
    <location>
        <begin position="541"/>
        <end position="571"/>
    </location>
</feature>
<dbReference type="InterPro" id="IPR013130">
    <property type="entry name" value="Fe3_Rdtase_TM_dom"/>
</dbReference>
<dbReference type="EMBL" id="CAQQ02040690">
    <property type="status" value="NOT_ANNOTATED_CDS"/>
    <property type="molecule type" value="Genomic_DNA"/>
</dbReference>
<keyword evidence="4" id="KW-0560">Oxidoreductase</keyword>
<proteinExistence type="predicted"/>
<reference evidence="10" key="1">
    <citation type="submission" date="2013-02" db="EMBL/GenBank/DDBJ databases">
        <authorList>
            <person name="Hughes D."/>
        </authorList>
    </citation>
    <scope>NUCLEOTIDE SEQUENCE</scope>
    <source>
        <strain>Durham</strain>
        <strain evidence="10">NC isolate 2 -- Noor lab</strain>
    </source>
</reference>
<dbReference type="PROSITE" id="PS51384">
    <property type="entry name" value="FAD_FR"/>
    <property type="match status" value="1"/>
</dbReference>
<evidence type="ECO:0000256" key="1">
    <source>
        <dbReference type="ARBA" id="ARBA00004141"/>
    </source>
</evidence>
<dbReference type="Pfam" id="PF08022">
    <property type="entry name" value="FAD_binding_8"/>
    <property type="match status" value="1"/>
</dbReference>
<reference evidence="9" key="2">
    <citation type="submission" date="2015-06" db="UniProtKB">
        <authorList>
            <consortium name="EnsemblMetazoa"/>
        </authorList>
    </citation>
    <scope>IDENTIFICATION</scope>
</reference>
<evidence type="ECO:0000259" key="8">
    <source>
        <dbReference type="PROSITE" id="PS51384"/>
    </source>
</evidence>
<feature type="transmembrane region" description="Helical" evidence="7">
    <location>
        <begin position="201"/>
        <end position="220"/>
    </location>
</feature>
<dbReference type="InterPro" id="IPR017927">
    <property type="entry name" value="FAD-bd_FR_type"/>
</dbReference>
<dbReference type="InterPro" id="IPR050369">
    <property type="entry name" value="RBOH/FRE"/>
</dbReference>
<dbReference type="Gene3D" id="2.40.30.10">
    <property type="entry name" value="Translation factors"/>
    <property type="match status" value="1"/>
</dbReference>
<keyword evidence="10" id="KW-1185">Reference proteome</keyword>
<dbReference type="Proteomes" id="UP000015102">
    <property type="component" value="Unassembled WGS sequence"/>
</dbReference>
<evidence type="ECO:0000256" key="2">
    <source>
        <dbReference type="ARBA" id="ARBA00022692"/>
    </source>
</evidence>
<keyword evidence="3 7" id="KW-1133">Transmembrane helix</keyword>
<evidence type="ECO:0000256" key="4">
    <source>
        <dbReference type="ARBA" id="ARBA00023002"/>
    </source>
</evidence>
<accession>T1GFV9</accession>
<evidence type="ECO:0000256" key="7">
    <source>
        <dbReference type="SAM" id="Phobius"/>
    </source>
</evidence>
<dbReference type="CDD" id="cd06186">
    <property type="entry name" value="NOX_Duox_like_FAD_NADP"/>
    <property type="match status" value="1"/>
</dbReference>
<organism evidence="9 10">
    <name type="scientific">Megaselia scalaris</name>
    <name type="common">Humpbacked fly</name>
    <name type="synonym">Phora scalaris</name>
    <dbReference type="NCBI Taxonomy" id="36166"/>
    <lineage>
        <taxon>Eukaryota</taxon>
        <taxon>Metazoa</taxon>
        <taxon>Ecdysozoa</taxon>
        <taxon>Arthropoda</taxon>
        <taxon>Hexapoda</taxon>
        <taxon>Insecta</taxon>
        <taxon>Pterygota</taxon>
        <taxon>Neoptera</taxon>
        <taxon>Endopterygota</taxon>
        <taxon>Diptera</taxon>
        <taxon>Brachycera</taxon>
        <taxon>Muscomorpha</taxon>
        <taxon>Platypezoidea</taxon>
        <taxon>Phoridae</taxon>
        <taxon>Megaseliini</taxon>
        <taxon>Megaselia</taxon>
    </lineage>
</organism>
<evidence type="ECO:0000256" key="6">
    <source>
        <dbReference type="SAM" id="MobiDB-lite"/>
    </source>
</evidence>
<dbReference type="Pfam" id="PF01794">
    <property type="entry name" value="Ferric_reduct"/>
    <property type="match status" value="1"/>
</dbReference>
<dbReference type="GO" id="GO:0043020">
    <property type="term" value="C:NADPH oxidase complex"/>
    <property type="evidence" value="ECO:0007669"/>
    <property type="project" value="TreeGrafter"/>
</dbReference>
<dbReference type="FunFam" id="2.40.30.10:FF:000056">
    <property type="entry name" value="NADPH oxidase 5"/>
    <property type="match status" value="1"/>
</dbReference>
<protein>
    <recommendedName>
        <fullName evidence="8">FAD-binding FR-type domain-containing protein</fullName>
    </recommendedName>
</protein>
<dbReference type="Gene3D" id="1.10.238.10">
    <property type="entry name" value="EF-hand"/>
    <property type="match status" value="1"/>
</dbReference>
<keyword evidence="5 7" id="KW-0472">Membrane</keyword>
<name>T1GFV9_MEGSC</name>
<dbReference type="GO" id="GO:0042554">
    <property type="term" value="P:superoxide anion generation"/>
    <property type="evidence" value="ECO:0007669"/>
    <property type="project" value="TreeGrafter"/>
</dbReference>
<evidence type="ECO:0000313" key="10">
    <source>
        <dbReference type="Proteomes" id="UP000015102"/>
    </source>
</evidence>
<dbReference type="InterPro" id="IPR017938">
    <property type="entry name" value="Riboflavin_synthase-like_b-brl"/>
</dbReference>
<evidence type="ECO:0000313" key="9">
    <source>
        <dbReference type="EnsemblMetazoa" id="MESCA002261-PA"/>
    </source>
</evidence>
<dbReference type="AlphaFoldDB" id="T1GFV9"/>
<feature type="transmembrane region" description="Helical" evidence="7">
    <location>
        <begin position="146"/>
        <end position="171"/>
    </location>
</feature>
<keyword evidence="2 7" id="KW-0812">Transmembrane</keyword>
<dbReference type="EnsemblMetazoa" id="MESCA002261-RA">
    <property type="protein sequence ID" value="MESCA002261-PA"/>
    <property type="gene ID" value="MESCA002261"/>
</dbReference>
<comment type="subcellular location">
    <subcellularLocation>
        <location evidence="1">Membrane</location>
        <topology evidence="1">Multi-pass membrane protein</topology>
    </subcellularLocation>
</comment>
<dbReference type="SUPFAM" id="SSF63380">
    <property type="entry name" value="Riboflavin synthase domain-like"/>
    <property type="match status" value="1"/>
</dbReference>
<dbReference type="HOGENOM" id="CLU_450021_0_0_1"/>